<proteinExistence type="predicted"/>
<protein>
    <submittedName>
        <fullName evidence="1">Uncharacterized protein</fullName>
    </submittedName>
</protein>
<organism evidence="1 2">
    <name type="scientific">Bacillus phage pW2</name>
    <dbReference type="NCBI Taxonomy" id="2500559"/>
    <lineage>
        <taxon>Viruses</taxon>
        <taxon>Duplodnaviria</taxon>
        <taxon>Heunggongvirae</taxon>
        <taxon>Uroviricota</taxon>
        <taxon>Caudoviricetes</taxon>
        <taxon>Joanripponvirinae</taxon>
        <taxon>Sophritavirus</taxon>
        <taxon>Sophritavirus pW2</taxon>
    </lineage>
</organism>
<name>A0A3T0IHJ0_9CAUD</name>
<sequence length="142" mass="16669">MSKYVLLSFEAEGYHSGAEHNEEFVLPVEAWEEIKDDVRMFVWCHGLDGKHSEVQAKIDVDYVSEEYLKGRYGLNQDGDKLLDHVYEYLDDEKYSYQYLKNLQNEVLGKNEYGTAVIKFPRKDRDVLFGNLEVYGIEIIKED</sequence>
<keyword evidence="2" id="KW-1185">Reference proteome</keyword>
<accession>A0A3T0IHJ0</accession>
<reference evidence="1 2" key="1">
    <citation type="submission" date="2018-12" db="EMBL/GenBank/DDBJ databases">
        <title>Characterization of a novel siphovirus infacting Bacillus anthracis.</title>
        <authorList>
            <person name="Hu X."/>
            <person name="Wan X."/>
            <person name="Geng P."/>
            <person name="Yuan Z."/>
        </authorList>
    </citation>
    <scope>NUCLEOTIDE SEQUENCE [LARGE SCALE GENOMIC DNA]</scope>
</reference>
<dbReference type="Proteomes" id="UP000287896">
    <property type="component" value="Segment"/>
</dbReference>
<evidence type="ECO:0000313" key="2">
    <source>
        <dbReference type="Proteomes" id="UP000287896"/>
    </source>
</evidence>
<dbReference type="EMBL" id="MK288021">
    <property type="protein sequence ID" value="AZU98880.1"/>
    <property type="molecule type" value="Genomic_DNA"/>
</dbReference>
<gene>
    <name evidence="1" type="ORF">pW2_42</name>
</gene>
<evidence type="ECO:0000313" key="1">
    <source>
        <dbReference type="EMBL" id="AZU98880.1"/>
    </source>
</evidence>